<evidence type="ECO:0000313" key="1">
    <source>
        <dbReference type="EMBL" id="QIW87199.1"/>
    </source>
</evidence>
<sequence length="135" mass="15464">MSEVIMKGNLRYTITFNIDPNTERKHPVCTFVDGQPLGLHRNRGEAEQAINKDFFSRSLTEGARYRHVKRGGVYTVIATAKLQADNWITNTLEPATVDMTEMVVYRSEDDQSVWVHSKSEFIDGRFEIIDDTPVQ</sequence>
<organism evidence="1 2">
    <name type="scientific">Agrobacterium phage OLIVR1</name>
    <dbReference type="NCBI Taxonomy" id="2723769"/>
    <lineage>
        <taxon>Viruses</taxon>
        <taxon>Duplodnaviria</taxon>
        <taxon>Heunggongvirae</taxon>
        <taxon>Uroviricota</taxon>
        <taxon>Caudoviricetes</taxon>
        <taxon>Schitoviridae</taxon>
        <taxon>Oliverunavirus</taxon>
        <taxon>Oliverunavirus OLIVR1</taxon>
    </lineage>
</organism>
<accession>A0A858MRH3</accession>
<protein>
    <submittedName>
        <fullName evidence="1">Uncharacterized protein</fullName>
    </submittedName>
</protein>
<dbReference type="Gene3D" id="2.30.30.320">
    <property type="entry name" value="DUF1653-like domain"/>
    <property type="match status" value="1"/>
</dbReference>
<reference evidence="1 2" key="1">
    <citation type="submission" date="2020-03" db="EMBL/GenBank/DDBJ databases">
        <authorList>
            <person name="Holtappels D."/>
            <person name="Bomans J.P.J."/>
            <person name="Lavigne R."/>
            <person name="Wagemans J."/>
        </authorList>
    </citation>
    <scope>NUCLEOTIDE SEQUENCE [LARGE SCALE GENOMIC DNA]</scope>
    <source>
        <strain evidence="1 2">OLIVR1</strain>
    </source>
</reference>
<dbReference type="Proteomes" id="UP000671973">
    <property type="component" value="Segment"/>
</dbReference>
<keyword evidence="2" id="KW-1185">Reference proteome</keyword>
<gene>
    <name evidence="1" type="ORF">Ab1vBOLIVR1_gp04</name>
</gene>
<evidence type="ECO:0000313" key="2">
    <source>
        <dbReference type="Proteomes" id="UP000671973"/>
    </source>
</evidence>
<proteinExistence type="predicted"/>
<name>A0A858MRH3_9CAUD</name>
<dbReference type="InterPro" id="IPR037135">
    <property type="entry name" value="DUF1653-like_dom_sf"/>
</dbReference>
<dbReference type="EMBL" id="MT234338">
    <property type="protein sequence ID" value="QIW87199.1"/>
    <property type="molecule type" value="Genomic_DNA"/>
</dbReference>